<dbReference type="InterPro" id="IPR019775">
    <property type="entry name" value="WD40_repeat_CS"/>
</dbReference>
<dbReference type="EMBL" id="JAOPGA020001497">
    <property type="protein sequence ID" value="KAL0488937.1"/>
    <property type="molecule type" value="Genomic_DNA"/>
</dbReference>
<dbReference type="InterPro" id="IPR001680">
    <property type="entry name" value="WD40_rpt"/>
</dbReference>
<evidence type="ECO:0000256" key="5">
    <source>
        <dbReference type="PROSITE-ProRule" id="PRU00221"/>
    </source>
</evidence>
<keyword evidence="3" id="KW-0647">Proteasome</keyword>
<keyword evidence="2" id="KW-0677">Repeat</keyword>
<reference evidence="6 7" key="1">
    <citation type="submission" date="2024-03" db="EMBL/GenBank/DDBJ databases">
        <title>The Acrasis kona genome and developmental transcriptomes reveal deep origins of eukaryotic multicellular pathways.</title>
        <authorList>
            <person name="Sheikh S."/>
            <person name="Fu C.-J."/>
            <person name="Brown M.W."/>
            <person name="Baldauf S.L."/>
        </authorList>
    </citation>
    <scope>NUCLEOTIDE SEQUENCE [LARGE SCALE GENOMIC DNA]</scope>
    <source>
        <strain evidence="6 7">ATCC MYA-3509</strain>
    </source>
</reference>
<dbReference type="InterPro" id="IPR036322">
    <property type="entry name" value="WD40_repeat_dom_sf"/>
</dbReference>
<dbReference type="PANTHER" id="PTHR19857:SF19">
    <property type="entry name" value="26S PROTEASOME REGULATORY SUBUNIT RPN14"/>
    <property type="match status" value="1"/>
</dbReference>
<proteinExistence type="inferred from homology"/>
<dbReference type="PROSITE" id="PS00678">
    <property type="entry name" value="WD_REPEATS_1"/>
    <property type="match status" value="1"/>
</dbReference>
<dbReference type="InterPro" id="IPR015943">
    <property type="entry name" value="WD40/YVTN_repeat-like_dom_sf"/>
</dbReference>
<dbReference type="PROSITE" id="PS50294">
    <property type="entry name" value="WD_REPEATS_REGION"/>
    <property type="match status" value="2"/>
</dbReference>
<dbReference type="Pfam" id="PF00400">
    <property type="entry name" value="WD40"/>
    <property type="match status" value="3"/>
</dbReference>
<evidence type="ECO:0000256" key="2">
    <source>
        <dbReference type="ARBA" id="ARBA00022737"/>
    </source>
</evidence>
<keyword evidence="7" id="KW-1185">Reference proteome</keyword>
<keyword evidence="1 5" id="KW-0853">WD repeat</keyword>
<feature type="repeat" description="WD" evidence="5">
    <location>
        <begin position="113"/>
        <end position="147"/>
    </location>
</feature>
<comment type="similarity">
    <text evidence="4">Belongs to the WD repeat PAAF1/RPN14 family.</text>
</comment>
<gene>
    <name evidence="6" type="ORF">AKO1_013564</name>
</gene>
<dbReference type="AlphaFoldDB" id="A0AAW2ZI11"/>
<evidence type="ECO:0000256" key="4">
    <source>
        <dbReference type="ARBA" id="ARBA00038321"/>
    </source>
</evidence>
<dbReference type="InterPro" id="IPR020472">
    <property type="entry name" value="WD40_PAC1"/>
</dbReference>
<evidence type="ECO:0000313" key="6">
    <source>
        <dbReference type="EMBL" id="KAL0488937.1"/>
    </source>
</evidence>
<dbReference type="InterPro" id="IPR051179">
    <property type="entry name" value="WD_repeat_multifunction"/>
</dbReference>
<feature type="repeat" description="WD" evidence="5">
    <location>
        <begin position="148"/>
        <end position="189"/>
    </location>
</feature>
<evidence type="ECO:0000256" key="1">
    <source>
        <dbReference type="ARBA" id="ARBA00022574"/>
    </source>
</evidence>
<comment type="caution">
    <text evidence="6">The sequence shown here is derived from an EMBL/GenBank/DDBJ whole genome shotgun (WGS) entry which is preliminary data.</text>
</comment>
<organism evidence="6 7">
    <name type="scientific">Acrasis kona</name>
    <dbReference type="NCBI Taxonomy" id="1008807"/>
    <lineage>
        <taxon>Eukaryota</taxon>
        <taxon>Discoba</taxon>
        <taxon>Heterolobosea</taxon>
        <taxon>Tetramitia</taxon>
        <taxon>Eutetramitia</taxon>
        <taxon>Acrasidae</taxon>
        <taxon>Acrasis</taxon>
    </lineage>
</organism>
<dbReference type="GO" id="GO:0000502">
    <property type="term" value="C:proteasome complex"/>
    <property type="evidence" value="ECO:0007669"/>
    <property type="project" value="UniProtKB-KW"/>
</dbReference>
<sequence length="415" mass="45944">MTQELNTSNTASIQKPSVQIQCDWEYSFKQKETSSSKFWINIHRSNKKPTYSEVEVTRQPDHKFKLKLSHPEQFDITSYDPYGRWIEVKVDDVTTKFHAPVDTYEKVHTGEAVECIGLSAGGNIAITGSQNGKLRVWDARSGTLRRDLQGHVGDIYVAKILPSSEVAMSASADTQIKIWRLSDGLCAATLKGHSAGVLSLSFIDRGRNFTSSSRDGTVRLWDCATQSEISTLVKNHTSSAVVECCVDINTSLSPTDQPSLSEKDFSTQGKILLCASANGSIKAVDIRSRTLVFNALYNKTLTTCGLFNGYNAFAGSNDGHLVHYDLRYIQSDSKQVQNVFDFKRGDTAIYSLAYDGNEKIWCASGDGSCYLLDINNKSVLCDLTGPDSKLSKVACNNKNVYTCCKDGRIRRYHLA</sequence>
<dbReference type="SMART" id="SM00320">
    <property type="entry name" value="WD40"/>
    <property type="match status" value="6"/>
</dbReference>
<dbReference type="PANTHER" id="PTHR19857">
    <property type="entry name" value="MITOCHONDRIAL DIVISION PROTEIN 1-RELATED"/>
    <property type="match status" value="1"/>
</dbReference>
<dbReference type="PROSITE" id="PS50082">
    <property type="entry name" value="WD_REPEATS_2"/>
    <property type="match status" value="3"/>
</dbReference>
<dbReference type="Proteomes" id="UP001431209">
    <property type="component" value="Unassembled WGS sequence"/>
</dbReference>
<feature type="repeat" description="WD" evidence="5">
    <location>
        <begin position="190"/>
        <end position="231"/>
    </location>
</feature>
<accession>A0AAW2ZI11</accession>
<protein>
    <submittedName>
        <fullName evidence="6">Uncharacterized protein</fullName>
    </submittedName>
</protein>
<dbReference type="Gene3D" id="2.130.10.10">
    <property type="entry name" value="YVTN repeat-like/Quinoprotein amine dehydrogenase"/>
    <property type="match status" value="2"/>
</dbReference>
<dbReference type="SUPFAM" id="SSF50978">
    <property type="entry name" value="WD40 repeat-like"/>
    <property type="match status" value="1"/>
</dbReference>
<evidence type="ECO:0000256" key="3">
    <source>
        <dbReference type="ARBA" id="ARBA00022942"/>
    </source>
</evidence>
<name>A0AAW2ZI11_9EUKA</name>
<dbReference type="PRINTS" id="PR00320">
    <property type="entry name" value="GPROTEINBRPT"/>
</dbReference>
<evidence type="ECO:0000313" key="7">
    <source>
        <dbReference type="Proteomes" id="UP001431209"/>
    </source>
</evidence>